<dbReference type="InterPro" id="IPR036028">
    <property type="entry name" value="SH3-like_dom_sf"/>
</dbReference>
<dbReference type="OrthoDB" id="6415921at2759"/>
<feature type="region of interest" description="Disordered" evidence="3">
    <location>
        <begin position="283"/>
        <end position="308"/>
    </location>
</feature>
<sequence>MCCFTEITFKDLPPPYRENEEEAVYRGNHEPQIANSPSCEVLDLLANCKITTEAHDEQSEVEYAEIEDMGIWHSSPLAHRHKSKISLTWVLKENLGKTEKKCGDKLKKITDDKQKCTNVNQRVAGRNEYYNNLRFKSACDEFNGLESLSDTSVGTEEYVRRKHRHRHRRRKRNNKFGYDIRDLDTFLSEASIDRPGNIPVVIAFPTTLYQTQKDIQRELTLPLGTVVNAVFKNQQWLYAQTPHGDEGYVMYSSCLPLGILPSKPSVQKKTPCWESSTDIYPRPCGNLTDNEKEQLRGRTHSESRYRPKRRQKISCAEKEFDDLYLKTKSVSNLNNLHDKDSGNVKEKLQRQTLVIVNSDYKGSELNRTVSVKKGEVVVLVQGGEETDVDLEWFYVRKRDGNQGFIPAAVAGHGYI</sequence>
<keyword evidence="6" id="KW-1185">Reference proteome</keyword>
<feature type="domain" description="SH3" evidence="4">
    <location>
        <begin position="349"/>
        <end position="415"/>
    </location>
</feature>
<evidence type="ECO:0000313" key="5">
    <source>
        <dbReference type="EMBL" id="CAH0721970.1"/>
    </source>
</evidence>
<evidence type="ECO:0000313" key="6">
    <source>
        <dbReference type="Proteomes" id="UP000838878"/>
    </source>
</evidence>
<dbReference type="Proteomes" id="UP000838878">
    <property type="component" value="Chromosome 3"/>
</dbReference>
<proteinExistence type="predicted"/>
<accession>A0A8J9V8I9</accession>
<dbReference type="InterPro" id="IPR001452">
    <property type="entry name" value="SH3_domain"/>
</dbReference>
<evidence type="ECO:0000256" key="1">
    <source>
        <dbReference type="ARBA" id="ARBA00022443"/>
    </source>
</evidence>
<keyword evidence="1 2" id="KW-0728">SH3 domain</keyword>
<evidence type="ECO:0000256" key="2">
    <source>
        <dbReference type="PROSITE-ProRule" id="PRU00192"/>
    </source>
</evidence>
<dbReference type="Gene3D" id="2.30.30.40">
    <property type="entry name" value="SH3 Domains"/>
    <property type="match status" value="1"/>
</dbReference>
<protein>
    <recommendedName>
        <fullName evidence="4">SH3 domain-containing protein</fullName>
    </recommendedName>
</protein>
<feature type="non-terminal residue" evidence="5">
    <location>
        <position position="415"/>
    </location>
</feature>
<evidence type="ECO:0000259" key="4">
    <source>
        <dbReference type="PROSITE" id="PS50002"/>
    </source>
</evidence>
<dbReference type="PROSITE" id="PS50002">
    <property type="entry name" value="SH3"/>
    <property type="match status" value="1"/>
</dbReference>
<dbReference type="SUPFAM" id="SSF50044">
    <property type="entry name" value="SH3-domain"/>
    <property type="match status" value="1"/>
</dbReference>
<dbReference type="EMBL" id="OV170223">
    <property type="protein sequence ID" value="CAH0721970.1"/>
    <property type="molecule type" value="Genomic_DNA"/>
</dbReference>
<reference evidence="5" key="1">
    <citation type="submission" date="2021-12" db="EMBL/GenBank/DDBJ databases">
        <authorList>
            <person name="Martin H S."/>
        </authorList>
    </citation>
    <scope>NUCLEOTIDE SEQUENCE</scope>
</reference>
<dbReference type="CDD" id="cd00174">
    <property type="entry name" value="SH3"/>
    <property type="match status" value="1"/>
</dbReference>
<organism evidence="5 6">
    <name type="scientific">Brenthis ino</name>
    <name type="common">lesser marbled fritillary</name>
    <dbReference type="NCBI Taxonomy" id="405034"/>
    <lineage>
        <taxon>Eukaryota</taxon>
        <taxon>Metazoa</taxon>
        <taxon>Ecdysozoa</taxon>
        <taxon>Arthropoda</taxon>
        <taxon>Hexapoda</taxon>
        <taxon>Insecta</taxon>
        <taxon>Pterygota</taxon>
        <taxon>Neoptera</taxon>
        <taxon>Endopterygota</taxon>
        <taxon>Lepidoptera</taxon>
        <taxon>Glossata</taxon>
        <taxon>Ditrysia</taxon>
        <taxon>Papilionoidea</taxon>
        <taxon>Nymphalidae</taxon>
        <taxon>Heliconiinae</taxon>
        <taxon>Argynnini</taxon>
        <taxon>Brenthis</taxon>
    </lineage>
</organism>
<gene>
    <name evidence="5" type="ORF">BINO364_LOCUS7998</name>
</gene>
<evidence type="ECO:0000256" key="3">
    <source>
        <dbReference type="SAM" id="MobiDB-lite"/>
    </source>
</evidence>
<dbReference type="AlphaFoldDB" id="A0A8J9V8I9"/>
<feature type="compositionally biased region" description="Basic and acidic residues" evidence="3">
    <location>
        <begin position="289"/>
        <end position="305"/>
    </location>
</feature>
<name>A0A8J9V8I9_9NEOP</name>